<proteinExistence type="predicted"/>
<dbReference type="EMBL" id="MIMU01000084">
    <property type="protein sequence ID" value="OTA85387.1"/>
    <property type="molecule type" value="Genomic_DNA"/>
</dbReference>
<dbReference type="EMBL" id="MIMV01000029">
    <property type="protein sequence ID" value="OTA92487.1"/>
    <property type="molecule type" value="Genomic_DNA"/>
</dbReference>
<comment type="caution">
    <text evidence="1">The sequence shown here is derived from an EMBL/GenBank/DDBJ whole genome shotgun (WGS) entry which is preliminary data.</text>
</comment>
<dbReference type="RefSeq" id="WP_086135903.1">
    <property type="nucleotide sequence ID" value="NZ_MIMU01000084.1"/>
</dbReference>
<organism evidence="1 4">
    <name type="scientific">Limosilactobacillus reuteri</name>
    <name type="common">Lactobacillus reuteri</name>
    <dbReference type="NCBI Taxonomy" id="1598"/>
    <lineage>
        <taxon>Bacteria</taxon>
        <taxon>Bacillati</taxon>
        <taxon>Bacillota</taxon>
        <taxon>Bacilli</taxon>
        <taxon>Lactobacillales</taxon>
        <taxon>Lactobacillaceae</taxon>
        <taxon>Limosilactobacillus</taxon>
    </lineage>
</organism>
<dbReference type="Proteomes" id="UP000194286">
    <property type="component" value="Unassembled WGS sequence"/>
</dbReference>
<evidence type="ECO:0000313" key="3">
    <source>
        <dbReference type="Proteomes" id="UP000194219"/>
    </source>
</evidence>
<sequence length="134" mass="15163">MATVYVYDKSNVLLGRKENINLDSYELADNESAERPLTVYEYNDSYRLTGLAKVKPGTMIANATSTVPPDGLNEPTYDPLKNSWYGISDEAYRRMHNIPDNTPNESAKLINALTQQVFQLTQKVNQLEKSDQND</sequence>
<protein>
    <submittedName>
        <fullName evidence="1">Uncharacterized protein</fullName>
    </submittedName>
</protein>
<evidence type="ECO:0000313" key="2">
    <source>
        <dbReference type="EMBL" id="OTA92487.1"/>
    </source>
</evidence>
<name>A0A1Y2URQ6_LIMRT</name>
<reference evidence="1 4" key="1">
    <citation type="submission" date="2016-09" db="EMBL/GenBank/DDBJ databases">
        <title>Lactobacillus reuteri KLR3005, genome sequencing and assembly.</title>
        <authorList>
            <person name="Lee J.-Y."/>
            <person name="Kim E.B."/>
            <person name="Choi Y.-J."/>
        </authorList>
    </citation>
    <scope>NUCLEOTIDE SEQUENCE [LARGE SCALE GENOMIC DNA]</scope>
    <source>
        <strain evidence="1 4">KLR3005</strain>
    </source>
</reference>
<gene>
    <name evidence="1" type="ORF">BHL82_00260</name>
    <name evidence="2" type="ORF">BHL83_10695</name>
</gene>
<reference evidence="2 3" key="2">
    <citation type="submission" date="2016-09" db="EMBL/GenBank/DDBJ databases">
        <title>Lactobacillus reuteri KLR3006, genome sequencing and assembly.</title>
        <authorList>
            <person name="Lee J.-Y."/>
            <person name="Kim E.B."/>
            <person name="Choi Y.-J."/>
        </authorList>
    </citation>
    <scope>NUCLEOTIDE SEQUENCE [LARGE SCALE GENOMIC DNA]</scope>
    <source>
        <strain evidence="2 3">KLR3006</strain>
    </source>
</reference>
<accession>A0A1Y2URQ6</accession>
<dbReference type="Proteomes" id="UP000194219">
    <property type="component" value="Unassembled WGS sequence"/>
</dbReference>
<dbReference type="AlphaFoldDB" id="A0A1Y2URQ6"/>
<evidence type="ECO:0000313" key="1">
    <source>
        <dbReference type="EMBL" id="OTA85387.1"/>
    </source>
</evidence>
<evidence type="ECO:0000313" key="4">
    <source>
        <dbReference type="Proteomes" id="UP000194286"/>
    </source>
</evidence>